<feature type="compositionally biased region" description="Low complexity" evidence="9">
    <location>
        <begin position="46"/>
        <end position="70"/>
    </location>
</feature>
<feature type="domain" description="DAGKc" evidence="10">
    <location>
        <begin position="86"/>
        <end position="218"/>
    </location>
</feature>
<dbReference type="GO" id="GO:0016301">
    <property type="term" value="F:kinase activity"/>
    <property type="evidence" value="ECO:0007669"/>
    <property type="project" value="UniProtKB-KW"/>
</dbReference>
<dbReference type="InterPro" id="IPR050187">
    <property type="entry name" value="Lipid_Phosphate_FormReg"/>
</dbReference>
<keyword evidence="7" id="KW-0443">Lipid metabolism</keyword>
<comment type="cofactor">
    <cofactor evidence="1">
        <name>Mg(2+)</name>
        <dbReference type="ChEBI" id="CHEBI:18420"/>
    </cofactor>
</comment>
<dbReference type="InterPro" id="IPR017438">
    <property type="entry name" value="ATP-NAD_kinase_N"/>
</dbReference>
<feature type="region of interest" description="Disordered" evidence="9">
    <location>
        <begin position="37"/>
        <end position="82"/>
    </location>
</feature>
<comment type="similarity">
    <text evidence="2">Belongs to the diacylglycerol/lipid kinase family.</text>
</comment>
<evidence type="ECO:0000259" key="10">
    <source>
        <dbReference type="PROSITE" id="PS50146"/>
    </source>
</evidence>
<dbReference type="Gene3D" id="2.60.200.40">
    <property type="match status" value="1"/>
</dbReference>
<evidence type="ECO:0000256" key="9">
    <source>
        <dbReference type="SAM" id="MobiDB-lite"/>
    </source>
</evidence>
<evidence type="ECO:0000256" key="1">
    <source>
        <dbReference type="ARBA" id="ARBA00001946"/>
    </source>
</evidence>
<reference evidence="11 12" key="1">
    <citation type="submission" date="2017-02" db="EMBL/GenBank/DDBJ databases">
        <authorList>
            <person name="Peterson S.W."/>
        </authorList>
    </citation>
    <scope>NUCLEOTIDE SEQUENCE [LARGE SCALE GENOMIC DNA]</scope>
    <source>
        <strain evidence="11 12">CIP104813</strain>
    </source>
</reference>
<keyword evidence="3" id="KW-0808">Transferase</keyword>
<keyword evidence="8" id="KW-1208">Phospholipid metabolism</keyword>
<keyword evidence="4" id="KW-0547">Nucleotide-binding</keyword>
<dbReference type="SMART" id="SM00046">
    <property type="entry name" value="DAGKc"/>
    <property type="match status" value="1"/>
</dbReference>
<keyword evidence="6" id="KW-0067">ATP-binding</keyword>
<protein>
    <submittedName>
        <fullName evidence="11">Conserved protein with diacylglycerol kinase catalytic domain</fullName>
    </submittedName>
</protein>
<dbReference type="RefSeq" id="WP_087104936.1">
    <property type="nucleotide sequence ID" value="NZ_FWFG01000101.1"/>
</dbReference>
<gene>
    <name evidence="11" type="ORF">FM110_11700</name>
</gene>
<evidence type="ECO:0000256" key="2">
    <source>
        <dbReference type="ARBA" id="ARBA00005983"/>
    </source>
</evidence>
<evidence type="ECO:0000256" key="3">
    <source>
        <dbReference type="ARBA" id="ARBA00022679"/>
    </source>
</evidence>
<keyword evidence="5 11" id="KW-0418">Kinase</keyword>
<name>A0A1X6X6A0_9MICO</name>
<keyword evidence="7" id="KW-0444">Lipid biosynthesis</keyword>
<dbReference type="Pfam" id="PF19279">
    <property type="entry name" value="YegS_C"/>
    <property type="match status" value="1"/>
</dbReference>
<evidence type="ECO:0000313" key="11">
    <source>
        <dbReference type="EMBL" id="SLM94676.1"/>
    </source>
</evidence>
<accession>A0A1X6X6A0</accession>
<keyword evidence="12" id="KW-1185">Reference proteome</keyword>
<dbReference type="SUPFAM" id="SSF111331">
    <property type="entry name" value="NAD kinase/diacylglycerol kinase-like"/>
    <property type="match status" value="1"/>
</dbReference>
<dbReference type="GO" id="GO:0005524">
    <property type="term" value="F:ATP binding"/>
    <property type="evidence" value="ECO:0007669"/>
    <property type="project" value="UniProtKB-KW"/>
</dbReference>
<dbReference type="Proteomes" id="UP000195981">
    <property type="component" value="Unassembled WGS sequence"/>
</dbReference>
<dbReference type="EMBL" id="FWFG01000101">
    <property type="protein sequence ID" value="SLM94676.1"/>
    <property type="molecule type" value="Genomic_DNA"/>
</dbReference>
<dbReference type="PANTHER" id="PTHR12358">
    <property type="entry name" value="SPHINGOSINE KINASE"/>
    <property type="match status" value="1"/>
</dbReference>
<proteinExistence type="inferred from homology"/>
<dbReference type="PROSITE" id="PS50146">
    <property type="entry name" value="DAGK"/>
    <property type="match status" value="1"/>
</dbReference>
<evidence type="ECO:0000256" key="7">
    <source>
        <dbReference type="ARBA" id="ARBA00023209"/>
    </source>
</evidence>
<dbReference type="GO" id="GO:0008654">
    <property type="term" value="P:phospholipid biosynthetic process"/>
    <property type="evidence" value="ECO:0007669"/>
    <property type="project" value="UniProtKB-KW"/>
</dbReference>
<organism evidence="11 12">
    <name type="scientific">Brachybacterium nesterenkovii</name>
    <dbReference type="NCBI Taxonomy" id="47847"/>
    <lineage>
        <taxon>Bacteria</taxon>
        <taxon>Bacillati</taxon>
        <taxon>Actinomycetota</taxon>
        <taxon>Actinomycetes</taxon>
        <taxon>Micrococcales</taxon>
        <taxon>Dermabacteraceae</taxon>
        <taxon>Brachybacterium</taxon>
    </lineage>
</organism>
<evidence type="ECO:0000313" key="12">
    <source>
        <dbReference type="Proteomes" id="UP000195981"/>
    </source>
</evidence>
<sequence>MDAALILPLVSCALTLIALVMLGAVLHRQGTDRATLRDIDRRTRAGARAASTATPDAAPARATNAAGAAGADDDEPTESDAAAEGAHLPHIAVVLNPSKHADPERYREYLHQSIERFEGSQARFYETTREDPGYGQALQAVRDGADLVIAAGGDGTVRTVAAALAGTDTTMAVLPVGTGNLLARNLDVPLEDVAGALKVALHGRDRMADVGWMRSGRTPQELEIARPEIFLVMAGFGADAEIMGATSPTMKRRIGWMAYVVAGAKYVAGRSQDVHITLPGGTRRTMLARTVLIGNVGKLPGGIVLMPDAEIDNGRLEVLALGWRGAAGLGQIIAQLVTPRMRVQTPRTTTVERFLVSRVEIVSGKPLPVQYDGDPDREATHITAWVEPASLRLRVPQDA</sequence>
<dbReference type="OrthoDB" id="3171056at2"/>
<dbReference type="InterPro" id="IPR045540">
    <property type="entry name" value="YegS/DAGK_C"/>
</dbReference>
<dbReference type="InterPro" id="IPR016064">
    <property type="entry name" value="NAD/diacylglycerol_kinase_sf"/>
</dbReference>
<dbReference type="GO" id="GO:0005886">
    <property type="term" value="C:plasma membrane"/>
    <property type="evidence" value="ECO:0007669"/>
    <property type="project" value="TreeGrafter"/>
</dbReference>
<dbReference type="InterPro" id="IPR001206">
    <property type="entry name" value="Diacylglycerol_kinase_cat_dom"/>
</dbReference>
<dbReference type="AlphaFoldDB" id="A0A1X6X6A0"/>
<evidence type="ECO:0000256" key="6">
    <source>
        <dbReference type="ARBA" id="ARBA00022840"/>
    </source>
</evidence>
<dbReference type="PANTHER" id="PTHR12358:SF106">
    <property type="entry name" value="LIPID KINASE YEGS"/>
    <property type="match status" value="1"/>
</dbReference>
<evidence type="ECO:0000256" key="4">
    <source>
        <dbReference type="ARBA" id="ARBA00022741"/>
    </source>
</evidence>
<keyword evidence="7" id="KW-0594">Phospholipid biosynthesis</keyword>
<evidence type="ECO:0000256" key="5">
    <source>
        <dbReference type="ARBA" id="ARBA00022777"/>
    </source>
</evidence>
<dbReference type="Pfam" id="PF00781">
    <property type="entry name" value="DAGK_cat"/>
    <property type="match status" value="1"/>
</dbReference>
<dbReference type="Gene3D" id="3.40.50.10330">
    <property type="entry name" value="Probable inorganic polyphosphate/atp-NAD kinase, domain 1"/>
    <property type="match status" value="1"/>
</dbReference>
<evidence type="ECO:0000256" key="8">
    <source>
        <dbReference type="ARBA" id="ARBA00023264"/>
    </source>
</evidence>